<evidence type="ECO:0000256" key="1">
    <source>
        <dbReference type="SAM" id="MobiDB-lite"/>
    </source>
</evidence>
<feature type="non-terminal residue" evidence="2">
    <location>
        <position position="184"/>
    </location>
</feature>
<dbReference type="EMBL" id="CADCTG010000322">
    <property type="protein sequence ID" value="CAA9285026.1"/>
    <property type="molecule type" value="Genomic_DNA"/>
</dbReference>
<evidence type="ECO:0000313" key="2">
    <source>
        <dbReference type="EMBL" id="CAA9285026.1"/>
    </source>
</evidence>
<proteinExistence type="predicted"/>
<sequence length="184" mass="19185">DERDPPGRPAHEASPARPRRRAGVAAAALAHAPGRALPARIPRGAGAGGRLRDPLHDARHGGRGHVAADPALRLRRLHPVLRHPHGALGHGAAAPLRRGRRAAAGAGPRRGGDRRPPCHGRRGAGGAHHGNGAAGAGRAGRRSAAHGADRLRRQPLHRRLLHGGGPRLEGLRRPPRHGPRRPGA</sequence>
<dbReference type="EC" id="4.1.1.37" evidence="2"/>
<feature type="compositionally biased region" description="Low complexity" evidence="1">
    <location>
        <begin position="86"/>
        <end position="107"/>
    </location>
</feature>
<feature type="region of interest" description="Disordered" evidence="1">
    <location>
        <begin position="1"/>
        <end position="69"/>
    </location>
</feature>
<dbReference type="GO" id="GO:0004853">
    <property type="term" value="F:uroporphyrinogen decarboxylase activity"/>
    <property type="evidence" value="ECO:0007669"/>
    <property type="project" value="UniProtKB-EC"/>
</dbReference>
<feature type="compositionally biased region" description="Basic and acidic residues" evidence="1">
    <location>
        <begin position="1"/>
        <end position="11"/>
    </location>
</feature>
<dbReference type="AlphaFoldDB" id="A0A6J4JRD6"/>
<reference evidence="2" key="1">
    <citation type="submission" date="2020-02" db="EMBL/GenBank/DDBJ databases">
        <authorList>
            <person name="Meier V. D."/>
        </authorList>
    </citation>
    <scope>NUCLEOTIDE SEQUENCE</scope>
    <source>
        <strain evidence="2">AVDCRST_MAG08</strain>
    </source>
</reference>
<name>A0A6J4JRD6_9PROT</name>
<feature type="compositionally biased region" description="Gly residues" evidence="1">
    <location>
        <begin position="123"/>
        <end position="138"/>
    </location>
</feature>
<gene>
    <name evidence="2" type="ORF">AVDCRST_MAG08-4129</name>
</gene>
<accession>A0A6J4JRD6</accession>
<feature type="region of interest" description="Disordered" evidence="1">
    <location>
        <begin position="83"/>
        <end position="184"/>
    </location>
</feature>
<feature type="compositionally biased region" description="Basic residues" evidence="1">
    <location>
        <begin position="173"/>
        <end position="184"/>
    </location>
</feature>
<protein>
    <submittedName>
        <fullName evidence="2">Uroporphyrinogen III decarboxylase</fullName>
        <ecNumber evidence="2">4.1.1.37</ecNumber>
    </submittedName>
</protein>
<feature type="compositionally biased region" description="Basic and acidic residues" evidence="1">
    <location>
        <begin position="50"/>
        <end position="60"/>
    </location>
</feature>
<organism evidence="2">
    <name type="scientific">uncultured Acetobacteraceae bacterium</name>
    <dbReference type="NCBI Taxonomy" id="169975"/>
    <lineage>
        <taxon>Bacteria</taxon>
        <taxon>Pseudomonadati</taxon>
        <taxon>Pseudomonadota</taxon>
        <taxon>Alphaproteobacteria</taxon>
        <taxon>Acetobacterales</taxon>
        <taxon>Acetobacteraceae</taxon>
        <taxon>environmental samples</taxon>
    </lineage>
</organism>
<feature type="non-terminal residue" evidence="2">
    <location>
        <position position="1"/>
    </location>
</feature>
<feature type="compositionally biased region" description="Low complexity" evidence="1">
    <location>
        <begin position="23"/>
        <end position="44"/>
    </location>
</feature>
<keyword evidence="2" id="KW-0456">Lyase</keyword>